<evidence type="ECO:0000256" key="2">
    <source>
        <dbReference type="ARBA" id="ARBA00022630"/>
    </source>
</evidence>
<evidence type="ECO:0000259" key="5">
    <source>
        <dbReference type="SMART" id="SM00903"/>
    </source>
</evidence>
<feature type="domain" description="Flavin reductase like" evidence="5">
    <location>
        <begin position="32"/>
        <end position="189"/>
    </location>
</feature>
<proteinExistence type="inferred from homology"/>
<dbReference type="Gene3D" id="2.30.110.10">
    <property type="entry name" value="Electron Transport, Fmn-binding Protein, Chain A"/>
    <property type="match status" value="1"/>
</dbReference>
<dbReference type="InterPro" id="IPR012349">
    <property type="entry name" value="Split_barrel_FMN-bd"/>
</dbReference>
<evidence type="ECO:0000256" key="3">
    <source>
        <dbReference type="ARBA" id="ARBA00022643"/>
    </source>
</evidence>
<comment type="cofactor">
    <cofactor evidence="1">
        <name>FMN</name>
        <dbReference type="ChEBI" id="CHEBI:58210"/>
    </cofactor>
</comment>
<evidence type="ECO:0000313" key="7">
    <source>
        <dbReference type="Proteomes" id="UP000230768"/>
    </source>
</evidence>
<dbReference type="GO" id="GO:0010181">
    <property type="term" value="F:FMN binding"/>
    <property type="evidence" value="ECO:0007669"/>
    <property type="project" value="InterPro"/>
</dbReference>
<keyword evidence="2" id="KW-0285">Flavoprotein</keyword>
<comment type="similarity">
    <text evidence="4">Belongs to the flavoredoxin family.</text>
</comment>
<dbReference type="SUPFAM" id="SSF50475">
    <property type="entry name" value="FMN-binding split barrel"/>
    <property type="match status" value="1"/>
</dbReference>
<name>A0A2G8IWY5_BACPU</name>
<gene>
    <name evidence="6" type="ORF">CTV99_04315</name>
</gene>
<dbReference type="AlphaFoldDB" id="A0A2G8IWY5"/>
<dbReference type="Proteomes" id="UP000230768">
    <property type="component" value="Unassembled WGS sequence"/>
</dbReference>
<organism evidence="6 7">
    <name type="scientific">Bacillus pumilus</name>
    <name type="common">Bacillus mesentericus</name>
    <dbReference type="NCBI Taxonomy" id="1408"/>
    <lineage>
        <taxon>Bacteria</taxon>
        <taxon>Bacillati</taxon>
        <taxon>Bacillota</taxon>
        <taxon>Bacilli</taxon>
        <taxon>Bacillales</taxon>
        <taxon>Bacillaceae</taxon>
        <taxon>Bacillus</taxon>
    </lineage>
</organism>
<evidence type="ECO:0000256" key="1">
    <source>
        <dbReference type="ARBA" id="ARBA00001917"/>
    </source>
</evidence>
<dbReference type="SMART" id="SM00903">
    <property type="entry name" value="Flavin_Reduct"/>
    <property type="match status" value="1"/>
</dbReference>
<dbReference type="EMBL" id="PEKP01000005">
    <property type="protein sequence ID" value="PIK28035.1"/>
    <property type="molecule type" value="Genomic_DNA"/>
</dbReference>
<accession>A0A2G8IWY5</accession>
<dbReference type="PANTHER" id="PTHR33798">
    <property type="entry name" value="FLAVOPROTEIN OXYGENASE"/>
    <property type="match status" value="1"/>
</dbReference>
<sequence length="217" mass="24273">MMSLHKRGGVPEVITFQMDQLSRKEAYKLLSGSIVPRPIAFITSLSKENVVNAAPFSFFNVISGHPPLIAVSIGRRQGEMKDTAQHIIDRKEFVVHVSDEDIIQDINETAATLPQEESELDRTRLHQVKSSVVSVPGIKEARIRFECQLEQHLTFQNDEGEITVDHIIGRVVCAHLDEAVYDAEEGYISTNELKPVARLAGNDYAHLGTSFVLKRPE</sequence>
<dbReference type="Pfam" id="PF01613">
    <property type="entry name" value="Flavin_Reduct"/>
    <property type="match status" value="1"/>
</dbReference>
<protein>
    <recommendedName>
        <fullName evidence="5">Flavin reductase like domain-containing protein</fullName>
    </recommendedName>
</protein>
<dbReference type="InterPro" id="IPR002563">
    <property type="entry name" value="Flavin_Rdtase-like_dom"/>
</dbReference>
<dbReference type="GO" id="GO:0016646">
    <property type="term" value="F:oxidoreductase activity, acting on the CH-NH group of donors, NAD or NADP as acceptor"/>
    <property type="evidence" value="ECO:0007669"/>
    <property type="project" value="UniProtKB-ARBA"/>
</dbReference>
<reference evidence="6 7" key="1">
    <citation type="submission" date="2017-11" db="EMBL/GenBank/DDBJ databases">
        <title>Draft genome sequence of Bacillus pumilus 51_5il from lake Gorkoye (Russia: Novosibirsk region).</title>
        <authorList>
            <person name="Shipova A.A."/>
            <person name="Rozanov A.S."/>
            <person name="Bryanskaya A.V."/>
            <person name="Peltek S.E."/>
        </authorList>
    </citation>
    <scope>NUCLEOTIDE SEQUENCE [LARGE SCALE GENOMIC DNA]</scope>
    <source>
        <strain evidence="6 7">51_5il</strain>
    </source>
</reference>
<comment type="caution">
    <text evidence="6">The sequence shown here is derived from an EMBL/GenBank/DDBJ whole genome shotgun (WGS) entry which is preliminary data.</text>
</comment>
<evidence type="ECO:0000313" key="6">
    <source>
        <dbReference type="EMBL" id="PIK28035.1"/>
    </source>
</evidence>
<keyword evidence="3" id="KW-0288">FMN</keyword>
<dbReference type="PANTHER" id="PTHR33798:SF5">
    <property type="entry name" value="FLAVIN REDUCTASE LIKE DOMAIN-CONTAINING PROTEIN"/>
    <property type="match status" value="1"/>
</dbReference>
<evidence type="ECO:0000256" key="4">
    <source>
        <dbReference type="ARBA" id="ARBA00038054"/>
    </source>
</evidence>